<dbReference type="GO" id="GO:0016787">
    <property type="term" value="F:hydrolase activity"/>
    <property type="evidence" value="ECO:0007669"/>
    <property type="project" value="UniProtKB-KW"/>
</dbReference>
<sequence>MKRILVLITYFITHLSIAQTQIVHRDAEIAGMVQEISATNLEKYVRELAAFRTRHTLSKDDPNEGILASQNYALTHFKSFEANANGRLSSEIDFFTVEADGRRIPSDSKIGNVMATLKGTDPNDNRVFIISAHIDSRALDVMNTEIDAPGANDDGSGVAAVIELARIMSKKQFKATIIFVIVSGEEQGLKGAAYLAEKALNENWNLVAMLNNDMIGNSNSSETNINDNTRVRIFSEGVPSAETERMAAIRRYTNGENDSKSRQLARYMKELGERYVDQLEVKLVYRNDRFLRGGDHTPFAQRGFTAIRVCEMNENYYHQHENVRVENGIQYGDLPEFVDFEYMRKVTGINLASLASLANAPSEPTNVGIDVRRLSNTSTLRWEAPEKGKAKGYYVLMRETDASMWQKKFYTEDTTLSIPYSKDNYFFAVQAVGEGGHESLAVFPQPITR</sequence>
<dbReference type="RefSeq" id="WP_382385624.1">
    <property type="nucleotide sequence ID" value="NZ_JBHLWI010000001.1"/>
</dbReference>
<accession>A0ABV6FMS7</accession>
<keyword evidence="3" id="KW-0645">Protease</keyword>
<keyword evidence="3" id="KW-0482">Metalloprotease</keyword>
<dbReference type="EC" id="3.4.-.-" evidence="5"/>
<gene>
    <name evidence="5" type="ORF">ACFFIP_00650</name>
</gene>
<feature type="domain" description="Fibronectin type-III" evidence="4">
    <location>
        <begin position="363"/>
        <end position="449"/>
    </location>
</feature>
<comment type="subcellular location">
    <subcellularLocation>
        <location evidence="1">Secreted</location>
    </subcellularLocation>
</comment>
<comment type="caution">
    <text evidence="5">The sequence shown here is derived from an EMBL/GenBank/DDBJ whole genome shotgun (WGS) entry which is preliminary data.</text>
</comment>
<evidence type="ECO:0000256" key="1">
    <source>
        <dbReference type="ARBA" id="ARBA00004613"/>
    </source>
</evidence>
<protein>
    <submittedName>
        <fullName evidence="5">M28 family metallopeptidase</fullName>
        <ecNumber evidence="5">3.4.-.-</ecNumber>
    </submittedName>
</protein>
<organism evidence="5 6">
    <name type="scientific">Fontibacter flavus</name>
    <dbReference type="NCBI Taxonomy" id="654838"/>
    <lineage>
        <taxon>Bacteria</taxon>
        <taxon>Pseudomonadati</taxon>
        <taxon>Bacteroidota</taxon>
        <taxon>Cytophagia</taxon>
        <taxon>Cytophagales</taxon>
        <taxon>Cyclobacteriaceae</taxon>
        <taxon>Fontibacter</taxon>
    </lineage>
</organism>
<dbReference type="Gene3D" id="2.60.40.10">
    <property type="entry name" value="Immunoglobulins"/>
    <property type="match status" value="1"/>
</dbReference>
<dbReference type="Proteomes" id="UP001589797">
    <property type="component" value="Unassembled WGS sequence"/>
</dbReference>
<dbReference type="PROSITE" id="PS50853">
    <property type="entry name" value="FN3"/>
    <property type="match status" value="1"/>
</dbReference>
<dbReference type="InterPro" id="IPR007484">
    <property type="entry name" value="Peptidase_M28"/>
</dbReference>
<evidence type="ECO:0000313" key="6">
    <source>
        <dbReference type="Proteomes" id="UP001589797"/>
    </source>
</evidence>
<proteinExistence type="predicted"/>
<evidence type="ECO:0000256" key="3">
    <source>
        <dbReference type="ARBA" id="ARBA00023049"/>
    </source>
</evidence>
<dbReference type="Gene3D" id="3.40.630.10">
    <property type="entry name" value="Zn peptidases"/>
    <property type="match status" value="1"/>
</dbReference>
<name>A0ABV6FMS7_9BACT</name>
<dbReference type="PANTHER" id="PTHR12147:SF26">
    <property type="entry name" value="PEPTIDASE M28 DOMAIN-CONTAINING PROTEIN"/>
    <property type="match status" value="1"/>
</dbReference>
<dbReference type="Pfam" id="PF04389">
    <property type="entry name" value="Peptidase_M28"/>
    <property type="match status" value="1"/>
</dbReference>
<dbReference type="PANTHER" id="PTHR12147">
    <property type="entry name" value="METALLOPEPTIDASE M28 FAMILY MEMBER"/>
    <property type="match status" value="1"/>
</dbReference>
<evidence type="ECO:0000313" key="5">
    <source>
        <dbReference type="EMBL" id="MFC0261170.1"/>
    </source>
</evidence>
<dbReference type="SUPFAM" id="SSF53187">
    <property type="entry name" value="Zn-dependent exopeptidases"/>
    <property type="match status" value="1"/>
</dbReference>
<keyword evidence="2" id="KW-0964">Secreted</keyword>
<dbReference type="InterPro" id="IPR003961">
    <property type="entry name" value="FN3_dom"/>
</dbReference>
<dbReference type="SUPFAM" id="SSF49265">
    <property type="entry name" value="Fibronectin type III"/>
    <property type="match status" value="1"/>
</dbReference>
<dbReference type="EMBL" id="JBHLWI010000001">
    <property type="protein sequence ID" value="MFC0261170.1"/>
    <property type="molecule type" value="Genomic_DNA"/>
</dbReference>
<evidence type="ECO:0000256" key="2">
    <source>
        <dbReference type="ARBA" id="ARBA00022525"/>
    </source>
</evidence>
<dbReference type="CDD" id="cd00063">
    <property type="entry name" value="FN3"/>
    <property type="match status" value="1"/>
</dbReference>
<reference evidence="5 6" key="1">
    <citation type="submission" date="2024-09" db="EMBL/GenBank/DDBJ databases">
        <authorList>
            <person name="Sun Q."/>
            <person name="Mori K."/>
        </authorList>
    </citation>
    <scope>NUCLEOTIDE SEQUENCE [LARGE SCALE GENOMIC DNA]</scope>
    <source>
        <strain evidence="5 6">CCM 7650</strain>
    </source>
</reference>
<keyword evidence="5" id="KW-0378">Hydrolase</keyword>
<keyword evidence="6" id="KW-1185">Reference proteome</keyword>
<dbReference type="InterPro" id="IPR045175">
    <property type="entry name" value="M28_fam"/>
</dbReference>
<evidence type="ECO:0000259" key="4">
    <source>
        <dbReference type="PROSITE" id="PS50853"/>
    </source>
</evidence>
<dbReference type="InterPro" id="IPR013783">
    <property type="entry name" value="Ig-like_fold"/>
</dbReference>
<dbReference type="InterPro" id="IPR036116">
    <property type="entry name" value="FN3_sf"/>
</dbReference>